<proteinExistence type="predicted"/>
<dbReference type="Proteomes" id="UP000283509">
    <property type="component" value="Unassembled WGS sequence"/>
</dbReference>
<feature type="region of interest" description="Disordered" evidence="1">
    <location>
        <begin position="1"/>
        <end position="52"/>
    </location>
</feature>
<reference evidence="2 3" key="2">
    <citation type="submission" date="2019-01" db="EMBL/GenBank/DDBJ databases">
        <title>The decoding of complex shrimp genome reveals the adaptation for benthos swimmer, frequently molting mechanism and breeding impact on genome.</title>
        <authorList>
            <person name="Sun Y."/>
            <person name="Gao Y."/>
            <person name="Yu Y."/>
        </authorList>
    </citation>
    <scope>NUCLEOTIDE SEQUENCE [LARGE SCALE GENOMIC DNA]</scope>
    <source>
        <tissue evidence="2">Muscle</tissue>
    </source>
</reference>
<reference evidence="2 3" key="1">
    <citation type="submission" date="2018-04" db="EMBL/GenBank/DDBJ databases">
        <authorList>
            <person name="Zhang X."/>
            <person name="Yuan J."/>
            <person name="Li F."/>
            <person name="Xiang J."/>
        </authorList>
    </citation>
    <scope>NUCLEOTIDE SEQUENCE [LARGE SCALE GENOMIC DNA]</scope>
    <source>
        <tissue evidence="2">Muscle</tissue>
    </source>
</reference>
<accession>A0A3R7QL27</accession>
<evidence type="ECO:0000313" key="3">
    <source>
        <dbReference type="Proteomes" id="UP000283509"/>
    </source>
</evidence>
<dbReference type="EMBL" id="QCYY01000851">
    <property type="protein sequence ID" value="ROT82270.1"/>
    <property type="molecule type" value="Genomic_DNA"/>
</dbReference>
<name>A0A3R7QL27_PENVA</name>
<protein>
    <submittedName>
        <fullName evidence="2">Uncharacterized protein</fullName>
    </submittedName>
</protein>
<sequence>MDVDEHQDESSEQYDEMSSEESTHKACSAERNQQSSPFSETSPTRNFKSSYAKSLADSYRRASLPVVVGSPKGQFYFKNDEFLSLNARPARLSGFGQDKYVSLNTSSTRSPSLPGFEPLSLPTILDVVPEPQELQQEVRESKSTTRNLYSQLLNEEEVFVPYERLQKFCEEGGSNFSLQDWHSLGSLITSDGRKLVKLSDFQERVKKHKPSKLIENGYPNVNGGEKDAQVEGLRLERGQLEGRIEQLCDVLAERDNTVQRLEEDLLRIRMHTETNKLFNTKNTSRGHSLFRLATVA</sequence>
<evidence type="ECO:0000313" key="2">
    <source>
        <dbReference type="EMBL" id="ROT82270.1"/>
    </source>
</evidence>
<keyword evidence="3" id="KW-1185">Reference proteome</keyword>
<gene>
    <name evidence="2" type="ORF">C7M84_024562</name>
</gene>
<feature type="compositionally biased region" description="Polar residues" evidence="1">
    <location>
        <begin position="30"/>
        <end position="52"/>
    </location>
</feature>
<feature type="compositionally biased region" description="Acidic residues" evidence="1">
    <location>
        <begin position="1"/>
        <end position="19"/>
    </location>
</feature>
<dbReference type="OrthoDB" id="6376164at2759"/>
<evidence type="ECO:0000256" key="1">
    <source>
        <dbReference type="SAM" id="MobiDB-lite"/>
    </source>
</evidence>
<comment type="caution">
    <text evidence="2">The sequence shown here is derived from an EMBL/GenBank/DDBJ whole genome shotgun (WGS) entry which is preliminary data.</text>
</comment>
<organism evidence="2 3">
    <name type="scientific">Penaeus vannamei</name>
    <name type="common">Whiteleg shrimp</name>
    <name type="synonym">Litopenaeus vannamei</name>
    <dbReference type="NCBI Taxonomy" id="6689"/>
    <lineage>
        <taxon>Eukaryota</taxon>
        <taxon>Metazoa</taxon>
        <taxon>Ecdysozoa</taxon>
        <taxon>Arthropoda</taxon>
        <taxon>Crustacea</taxon>
        <taxon>Multicrustacea</taxon>
        <taxon>Malacostraca</taxon>
        <taxon>Eumalacostraca</taxon>
        <taxon>Eucarida</taxon>
        <taxon>Decapoda</taxon>
        <taxon>Dendrobranchiata</taxon>
        <taxon>Penaeoidea</taxon>
        <taxon>Penaeidae</taxon>
        <taxon>Penaeus</taxon>
    </lineage>
</organism>
<dbReference type="AlphaFoldDB" id="A0A3R7QL27"/>